<dbReference type="InterPro" id="IPR032179">
    <property type="entry name" value="Cry22Aa_Ig-like"/>
</dbReference>
<dbReference type="Gene3D" id="2.60.40.10">
    <property type="entry name" value="Immunoglobulins"/>
    <property type="match status" value="2"/>
</dbReference>
<evidence type="ECO:0000313" key="5">
    <source>
        <dbReference type="EMBL" id="MDC0828655.1"/>
    </source>
</evidence>
<feature type="transmembrane region" description="Helical" evidence="3">
    <location>
        <begin position="3437"/>
        <end position="3456"/>
    </location>
</feature>
<feature type="domain" description="Pesticidal crystal protein Cry22Aa Ig-like" evidence="4">
    <location>
        <begin position="3266"/>
        <end position="3332"/>
    </location>
</feature>
<keyword evidence="3" id="KW-1133">Transmembrane helix</keyword>
<keyword evidence="1" id="KW-0175">Coiled coil</keyword>
<feature type="region of interest" description="Disordered" evidence="2">
    <location>
        <begin position="3412"/>
        <end position="3431"/>
    </location>
</feature>
<evidence type="ECO:0000256" key="2">
    <source>
        <dbReference type="SAM" id="MobiDB-lite"/>
    </source>
</evidence>
<gene>
    <name evidence="5" type="ORF">POG00_08010</name>
</gene>
<evidence type="ECO:0000259" key="4">
    <source>
        <dbReference type="Pfam" id="PF16403"/>
    </source>
</evidence>
<accession>A0AAW6FSY6</accession>
<dbReference type="Gene3D" id="3.80.10.10">
    <property type="entry name" value="Ribonuclease Inhibitor"/>
    <property type="match status" value="1"/>
</dbReference>
<feature type="coiled-coil region" evidence="1">
    <location>
        <begin position="636"/>
        <end position="693"/>
    </location>
</feature>
<evidence type="ECO:0000256" key="1">
    <source>
        <dbReference type="SAM" id="Coils"/>
    </source>
</evidence>
<feature type="compositionally biased region" description="Basic and acidic residues" evidence="2">
    <location>
        <begin position="3414"/>
        <end position="3426"/>
    </location>
</feature>
<dbReference type="EMBL" id="JAQNCK010000021">
    <property type="protein sequence ID" value="MDC0828655.1"/>
    <property type="molecule type" value="Genomic_DNA"/>
</dbReference>
<comment type="caution">
    <text evidence="5">The sequence shown here is derived from an EMBL/GenBank/DDBJ whole genome shotgun (WGS) entry which is preliminary data.</text>
</comment>
<sequence>MEFQGVRYTDKTTYNQKECIAPEAIRQALIAVPSGTMQTYTIRVGVEGDDVGIEYTFYGDKLDPELTVIEANANYILFEGNEPLDPERTAYESYEENGHYYAKYDLSSAKVGFGSNTIADSTGKNATWFMYEKKADGTVEVHLMDKVPTVEVTSGDSLYKLTDGAVITKKLSKNSFKVSGYGIRSVQAGENMYLYGEKVQNSDLAVTSIDYPITLEDKKTYQLRYENKGGEFSNVNFSVNYSLGSYVDTLNATIKEQEEKELNAENYTPDTWSVYEQALQNAKASAENPFTDNTAMQSAESALKSAFEGLKEQVKDTEAPEVKVTYSNKNGSQVTKEDVTVTLTANEDIQDIEGWTRVDSKTLQKVHSENGKFNVTVKDLAGNETKVKYEVKRIDKVAPVIEGVKDGEVTNKDVEFTVKEQSISKIIIDEKEYNEKNAPKKVSGEGKHTIKVVDKAGNETSVSFTIDQTAPKFTVIEESKGYDGVYSKLSLKLYDAHKVDYVEINSKKKDLSDNQWSDLNDQNAGYKEGKNTVVLYDVAGNSAEFTFIYDKTGPTVTVKDSSVEKDGYYSRLDLKLYDANNVDYAEINGKRFELTNNQWSDINHANAGYVDGENTIVVYDQAGNSTTVKFMIGEPVKADKTALQEKIDEAKKLEEDNYTEETWSKLEEALEAAEKVNDNEKATQEEVDKAVANLDAAIKGLEEVVINITANVNGTPVSGETLQAAVEEAGLTTGLINKVEFVSGKVTKADLEYIAKYADELVFKLSDTLTYVGDNDTATTVFPNTSQNWSQLESLTLEGFTEIAASAFYNHEDLRTVNLTGVEIIGGSAFNVSKNASKKEMNVTISDSIKEIGSKAFYGQNNRPLNLTLNVKDPSTITLNKNAFDGINTSLSKVNVPEGSLQNYLTNLDITKAFNSSTSTKWNKMIVNDPAYQLMTFQYDTDYEGVTFNAYIKNGSTLSSISLEDVQTAINNRIPEGYAFAGWNTAVDGTGTDITDETVFPIEAERIYIKLAVAVDKTKLQEQIDAVKDLKKEDYVASTWEELQTALAEANKVNEDTSATQDAVIKATEALKTAIENLVKAGMSHVEKITQNDDGSLTISFDRKIKDENGSRSKHSLTFDEETNTITVANVTAEGPLFVHVSTKDYDNRFSHHNLFRDADGTWKVVEEYITGATYVNEKPKISYIVGDEEKTLELQDGVTEYTIETTSEDVSLKIKGHDLEYVTFEYTDKAVPGYSKRFTPSSTDDHTTISFPVGFGAGTYKLGISDQSMSTNAGRYTNIKLTIKVVEPANKTALQEQIEEAEDRNENYYTADTWTKLQEALTSAKAVNDDDSASQTEVDEATSALKDALKALVYEVEGEIYLVIGDEKIPLINLTNTADQSYWEDPYVYDKPLSSNPKIRVEGKDVYQILIKDSNTVGEGRGWKGLASNHVKSKDVSLFAASGYGNDTYKVSVGVDSKIFRIAIEIKDYTLPSNEALKAILDKANAIEKGNYTDESFEALQEAIKLSTTTYQINKNLWDADQAILDRATKRVEDAIAALEVNSTDKTKLQSLVDEVKDYNAEGVTGFDVFQDQLKLAQDVLADPEATQEDINKRVIQLEGRYYIVQLKALNAKYKDTISGKSSVIYTTDSMKALVEMYEGVQDKSFSASKVLKQTDVDTAKAKLEEYQKLEKELVKASASDAIVGINESALARSANKGQGTFEILSKTVVEGGYELTIKFTNDAMHPIFGESYTNYDGTETKFAKFGGTANAKMYVDAYDSSLGAISRPSASNTSFEALEGNTSKTPGFTTKITVPENTAYVTLSYTYSGATAHSAGYWVVGNVQEVVEVDKTALEEAITSAQSAINNTKHFTESEGLEDAEKVLEKAQGVYEDPNANQEDVNAVIEELNAAISNMKEKEVRTQLVSVSSSDSTSVTFETNVLAYNAYIYEDSGRSTTYTASKHSDNGKNYITVNNLKSGENYFYVWLGEFWNVDHTNNFWVYVNTETGEAKFGKVNPVANPTLTLHVGDEDVVVTATSSSGQEVEVPEGTKELKATLTGEDLYRVYVQLTGTPAQENIYSAGDHQSIDFDIHNPDGELVEGEYTINIKAGWNGTVGPTGITETQRTTKYRGFTLKFVEVEVDKTALKEAIDAADEVLIDVNYNTSVTDQDAKSKLDTLFSNARKLYDNPEASQNEVDQMTTDLTEATEYLKTKETRIAILSVDSIEGSSITFVTNNTPYRDHERPQKNGVSFLGDYSKGQAGSNSNLKFDRSKDGEGTSYTIVNNLEEGENFFYIRFKGCWTGMQDTYWVYVNTTTKDADFGKVGDAVDPSAVVKVGDQDISVSDKEQTISVQDGEKPKLVVTGEDIGYATVTKDGKVVEQTLFPLVNHKTLEVDASEAGEYQVKVVYSWKSWKPSGVYTYNKEATYNFTIEEAPAVNKTELQSLYDDVKGTKSDNSYFEYFNQELQDTKTLLENASATQEEIDKQIIDLNAKYYALLVAELNETYDPNTNSFNEYTTDSLIPVIKMWGNTNEKINKDYYESESNENVGQSEQWYNDYKKAIDGLTKASGSELKVGLNTDSATKYSQYQGHFEVVSKKPVEGDSTRYEVTIQFINDGKHPIYGETKVNSSNTTTYKPYTDLSNSSIINVDVYDSGFGHIKQAVVKNKTTLPGSNNYNDGIQATYEVESNAKYLTFEFKAKSSSNPTYSEGYFVVDNIPLDVDKTELQSLYDKVKDLQSDVSSFKYFTTQLKAAKNVLDNPQATQNEIDLAIINLEAKYYAVKVAELNVKYNPENDFNFTEYTTESLVPVMNMWGITHNRSNGNYSEDSERGDVGQMKGWYEEYTKAIEGLKEATDESVYIGITSESTKSDDEQGSFEVVSAEKVIVDGQEKIKLVVNYNNTGIHPIYGKSLLNANGTKKFKKITSMSEKVSFRYEAYNSEMKHQISAGMSDKTELPDATNWSAGMQGVCYLDPSISYVTFVINNELYSSWIYRIPELSSPVDKSGLQSLIEETKDYQSDDSYYDEFQEALTNAQNVLSNEEATQEEVDEAHENLELYYYRSQAYALALKYKPVGAASGKYDGTFDYAKYEVEGALKVINAYYGVMNLGAYPKVADVKTAYETLKAAIPELKEVTGEPRSMLVGPNEDLIELTESRGYFTFEESPAENGMINLHIVYVNNGINPINGKDFGEFEGRKFTALKSTLRLQCQTYKGAGKIIDFKDDITLMGGNEATSVDGFEVDVVVEPGRYNVYMELEGVEVYSQGYYYTSESAATGSETSAVIEANDRTINVGEDIDLMEGVRAYDGTVDLTASIEVTGTVDNTQSGQYEVTYKVTDQAGNTTEKTITITVNALPVFHAGDLTITVGDAFDPMQGVTATDAEDGDLTGKIVITKNTVDTSKAGKYTVVYEVTDSHGTRVVRTIYVTVQQKTTDTGKEDSNKDSAKDTAQTSTQTNILARSVLGIASLGALLAVLFKRKHY</sequence>
<dbReference type="RefSeq" id="WP_195191507.1">
    <property type="nucleotide sequence ID" value="NZ_JADMUL010000022.1"/>
</dbReference>
<dbReference type="InterPro" id="IPR026906">
    <property type="entry name" value="LRR_5"/>
</dbReference>
<evidence type="ECO:0000313" key="6">
    <source>
        <dbReference type="Proteomes" id="UP001220658"/>
    </source>
</evidence>
<feature type="coiled-coil region" evidence="1">
    <location>
        <begin position="3005"/>
        <end position="3035"/>
    </location>
</feature>
<dbReference type="Gene3D" id="1.20.1270.90">
    <property type="entry name" value="AF1782-like"/>
    <property type="match status" value="4"/>
</dbReference>
<proteinExistence type="predicted"/>
<dbReference type="Proteomes" id="UP001220658">
    <property type="component" value="Unassembled WGS sequence"/>
</dbReference>
<feature type="domain" description="Pesticidal crystal protein Cry22Aa Ig-like" evidence="4">
    <location>
        <begin position="3342"/>
        <end position="3406"/>
    </location>
</feature>
<dbReference type="Pfam" id="PF16403">
    <property type="entry name" value="Bact_surface_Ig-like"/>
    <property type="match status" value="2"/>
</dbReference>
<keyword evidence="3" id="KW-0812">Transmembrane</keyword>
<dbReference type="Pfam" id="PF07554">
    <property type="entry name" value="FIVAR"/>
    <property type="match status" value="9"/>
</dbReference>
<dbReference type="InterPro" id="IPR013783">
    <property type="entry name" value="Ig-like_fold"/>
</dbReference>
<protein>
    <submittedName>
        <fullName evidence="5">DUF5011 domain-containing protein</fullName>
    </submittedName>
</protein>
<reference evidence="5" key="1">
    <citation type="submission" date="2023-01" db="EMBL/GenBank/DDBJ databases">
        <title>Human gut microbiome strain richness.</title>
        <authorList>
            <person name="Chen-Liaw A."/>
        </authorList>
    </citation>
    <scope>NUCLEOTIDE SEQUENCE</scope>
    <source>
        <strain evidence="5">D55st1_G4_D55t1_190419</strain>
    </source>
</reference>
<keyword evidence="3" id="KW-0472">Membrane</keyword>
<name>A0AAW6FSY6_9FIRM</name>
<dbReference type="InterPro" id="IPR032675">
    <property type="entry name" value="LRR_dom_sf"/>
</dbReference>
<organism evidence="5 6">
    <name type="scientific">Faecalitalea cylindroides</name>
    <dbReference type="NCBI Taxonomy" id="39483"/>
    <lineage>
        <taxon>Bacteria</taxon>
        <taxon>Bacillati</taxon>
        <taxon>Bacillota</taxon>
        <taxon>Erysipelotrichia</taxon>
        <taxon>Erysipelotrichales</taxon>
        <taxon>Erysipelotrichaceae</taxon>
        <taxon>Faecalitalea</taxon>
    </lineage>
</organism>
<dbReference type="Pfam" id="PF13306">
    <property type="entry name" value="LRR_5"/>
    <property type="match status" value="1"/>
</dbReference>
<dbReference type="Gene3D" id="1.20.1270.70">
    <property type="entry name" value="Designed single chain three-helix bundle"/>
    <property type="match status" value="6"/>
</dbReference>
<evidence type="ECO:0000256" key="3">
    <source>
        <dbReference type="SAM" id="Phobius"/>
    </source>
</evidence>